<evidence type="ECO:0000313" key="2">
    <source>
        <dbReference type="EMBL" id="CAI3999384.1"/>
    </source>
</evidence>
<reference evidence="2" key="1">
    <citation type="submission" date="2022-10" db="EMBL/GenBank/DDBJ databases">
        <authorList>
            <person name="Chen Y."/>
            <person name="Dougan E. K."/>
            <person name="Chan C."/>
            <person name="Rhodes N."/>
            <person name="Thang M."/>
        </authorList>
    </citation>
    <scope>NUCLEOTIDE SEQUENCE</scope>
</reference>
<dbReference type="AlphaFoldDB" id="A0A9P1CX68"/>
<sequence length="262" mass="28533">MPLNADKASSALQATLGSGWSLRARELWQEISVANSSTLCCTSARETPFDIMEWKETGSARCGICAVRCDVLFHVVDMSPLFVCFTHFTTNLGALLTPWGWSFVPPYVQWRCQQVRLPRINSDNDLTFESLVPSTTVEKVLSCFENLFGQVRLQKTPCEAGIQQGDLSQQLGPGDSKNTGGSLSGRPPKPATLYKPHSTPVGAYERVAGQARKAMFSRGPQKCIAEKRIEGKPRTLSSGLAPADRARHPSMCTCAKGPQALA</sequence>
<dbReference type="EMBL" id="CAMXCT030002624">
    <property type="protein sequence ID" value="CAL4786696.1"/>
    <property type="molecule type" value="Genomic_DNA"/>
</dbReference>
<gene>
    <name evidence="2" type="ORF">C1SCF055_LOCUS25585</name>
</gene>
<feature type="compositionally biased region" description="Polar residues" evidence="1">
    <location>
        <begin position="165"/>
        <end position="181"/>
    </location>
</feature>
<keyword evidence="4" id="KW-1185">Reference proteome</keyword>
<evidence type="ECO:0000313" key="4">
    <source>
        <dbReference type="Proteomes" id="UP001152797"/>
    </source>
</evidence>
<accession>A0A9P1CX68</accession>
<dbReference type="Proteomes" id="UP001152797">
    <property type="component" value="Unassembled WGS sequence"/>
</dbReference>
<dbReference type="EMBL" id="CAMXCT020002624">
    <property type="protein sequence ID" value="CAL1152759.1"/>
    <property type="molecule type" value="Genomic_DNA"/>
</dbReference>
<proteinExistence type="predicted"/>
<feature type="region of interest" description="Disordered" evidence="1">
    <location>
        <begin position="165"/>
        <end position="198"/>
    </location>
</feature>
<name>A0A9P1CX68_9DINO</name>
<evidence type="ECO:0000256" key="1">
    <source>
        <dbReference type="SAM" id="MobiDB-lite"/>
    </source>
</evidence>
<reference evidence="3 4" key="2">
    <citation type="submission" date="2024-05" db="EMBL/GenBank/DDBJ databases">
        <authorList>
            <person name="Chen Y."/>
            <person name="Shah S."/>
            <person name="Dougan E. K."/>
            <person name="Thang M."/>
            <person name="Chan C."/>
        </authorList>
    </citation>
    <scope>NUCLEOTIDE SEQUENCE [LARGE SCALE GENOMIC DNA]</scope>
</reference>
<dbReference type="EMBL" id="CAMXCT010002624">
    <property type="protein sequence ID" value="CAI3999384.1"/>
    <property type="molecule type" value="Genomic_DNA"/>
</dbReference>
<feature type="region of interest" description="Disordered" evidence="1">
    <location>
        <begin position="226"/>
        <end position="247"/>
    </location>
</feature>
<organism evidence="2">
    <name type="scientific">Cladocopium goreaui</name>
    <dbReference type="NCBI Taxonomy" id="2562237"/>
    <lineage>
        <taxon>Eukaryota</taxon>
        <taxon>Sar</taxon>
        <taxon>Alveolata</taxon>
        <taxon>Dinophyceae</taxon>
        <taxon>Suessiales</taxon>
        <taxon>Symbiodiniaceae</taxon>
        <taxon>Cladocopium</taxon>
    </lineage>
</organism>
<comment type="caution">
    <text evidence="2">The sequence shown here is derived from an EMBL/GenBank/DDBJ whole genome shotgun (WGS) entry which is preliminary data.</text>
</comment>
<evidence type="ECO:0000313" key="3">
    <source>
        <dbReference type="EMBL" id="CAL4786696.1"/>
    </source>
</evidence>
<protein>
    <submittedName>
        <fullName evidence="2">Uncharacterized protein</fullName>
    </submittedName>
</protein>